<dbReference type="EMBL" id="JAJLJH010000001">
    <property type="protein sequence ID" value="MCK9685322.1"/>
    <property type="molecule type" value="Genomic_DNA"/>
</dbReference>
<protein>
    <submittedName>
        <fullName evidence="2">Transporter</fullName>
    </submittedName>
</protein>
<proteinExistence type="predicted"/>
<accession>A0A9X2BYE9</accession>
<organism evidence="2 3">
    <name type="scientific">Scleromatobacter humisilvae</name>
    <dbReference type="NCBI Taxonomy" id="2897159"/>
    <lineage>
        <taxon>Bacteria</taxon>
        <taxon>Pseudomonadati</taxon>
        <taxon>Pseudomonadota</taxon>
        <taxon>Betaproteobacteria</taxon>
        <taxon>Burkholderiales</taxon>
        <taxon>Sphaerotilaceae</taxon>
        <taxon>Scleromatobacter</taxon>
    </lineage>
</organism>
<reference evidence="2" key="1">
    <citation type="submission" date="2021-11" db="EMBL/GenBank/DDBJ databases">
        <title>BS-T2-15 a new species belonging to the Comamonadaceae family isolated from the soil of a French oak forest.</title>
        <authorList>
            <person name="Mieszkin S."/>
            <person name="Alain K."/>
        </authorList>
    </citation>
    <scope>NUCLEOTIDE SEQUENCE</scope>
    <source>
        <strain evidence="2">BS-T2-15</strain>
    </source>
</reference>
<dbReference type="Pfam" id="PF13557">
    <property type="entry name" value="Phenol_MetA_deg"/>
    <property type="match status" value="1"/>
</dbReference>
<dbReference type="PROSITE" id="PS51257">
    <property type="entry name" value="PROKAR_LIPOPROTEIN"/>
    <property type="match status" value="1"/>
</dbReference>
<feature type="signal peptide" evidence="1">
    <location>
        <begin position="1"/>
        <end position="24"/>
    </location>
</feature>
<dbReference type="RefSeq" id="WP_275681329.1">
    <property type="nucleotide sequence ID" value="NZ_JAJLJH010000001.1"/>
</dbReference>
<gene>
    <name evidence="2" type="ORF">LPC04_06290</name>
</gene>
<feature type="chain" id="PRO_5040729546" evidence="1">
    <location>
        <begin position="25"/>
        <end position="248"/>
    </location>
</feature>
<evidence type="ECO:0000256" key="1">
    <source>
        <dbReference type="SAM" id="SignalP"/>
    </source>
</evidence>
<comment type="caution">
    <text evidence="2">The sequence shown here is derived from an EMBL/GenBank/DDBJ whole genome shotgun (WGS) entry which is preliminary data.</text>
</comment>
<dbReference type="AlphaFoldDB" id="A0A9X2BYE9"/>
<dbReference type="InterPro" id="IPR025737">
    <property type="entry name" value="FApF"/>
</dbReference>
<keyword evidence="1" id="KW-0732">Signal</keyword>
<name>A0A9X2BYE9_9BURK</name>
<evidence type="ECO:0000313" key="3">
    <source>
        <dbReference type="Proteomes" id="UP001139353"/>
    </source>
</evidence>
<evidence type="ECO:0000313" key="2">
    <source>
        <dbReference type="EMBL" id="MCK9685322.1"/>
    </source>
</evidence>
<sequence>MRRERGVRVLAMAVLAGACGAAVAGPPFLTDDPDPVDLHHAEINVIAQQTRADGGRAGSASAEANLGCAAETQCHVAVPVAFDRPAGAPSQAGLGDVELGVKYRFLDRPDDGWSAAAYPTLDLPTGNADRGLGNGRAQLLLPLWVQRAFGPWRWDAGIARLVNRAPDARDSWFAGLLAQRSFGDALTLGAEVFHRTSTARGEPSAAGFNVGAIVKIAANQNLLVSAGRGLTHVESNRCSMFLAYQLEL</sequence>
<dbReference type="Proteomes" id="UP001139353">
    <property type="component" value="Unassembled WGS sequence"/>
</dbReference>
<keyword evidence="3" id="KW-1185">Reference proteome</keyword>